<gene>
    <name evidence="13" type="ORF">HCT48_07890</name>
</gene>
<evidence type="ECO:0000256" key="7">
    <source>
        <dbReference type="ARBA" id="ARBA00047473"/>
    </source>
</evidence>
<dbReference type="EMBL" id="JAATLM010000002">
    <property type="protein sequence ID" value="NIZ70126.1"/>
    <property type="molecule type" value="Genomic_DNA"/>
</dbReference>
<evidence type="ECO:0000256" key="4">
    <source>
        <dbReference type="ARBA" id="ARBA00015132"/>
    </source>
</evidence>
<dbReference type="Proteomes" id="UP000778951">
    <property type="component" value="Unassembled WGS sequence"/>
</dbReference>
<dbReference type="Pfam" id="PF03721">
    <property type="entry name" value="UDPG_MGDP_dh_N"/>
    <property type="match status" value="1"/>
</dbReference>
<proteinExistence type="inferred from homology"/>
<protein>
    <recommendedName>
        <fullName evidence="4 8">UDP-glucose 6-dehydrogenase</fullName>
        <ecNumber evidence="3 8">1.1.1.22</ecNumber>
    </recommendedName>
</protein>
<dbReference type="Pfam" id="PF00984">
    <property type="entry name" value="UDPG_MGDP_dh"/>
    <property type="match status" value="1"/>
</dbReference>
<organism evidence="13 14">
    <name type="scientific">Entomospira culicis</name>
    <dbReference type="NCBI Taxonomy" id="2719989"/>
    <lineage>
        <taxon>Bacteria</taxon>
        <taxon>Pseudomonadati</taxon>
        <taxon>Spirochaetota</taxon>
        <taxon>Spirochaetia</taxon>
        <taxon>Spirochaetales</taxon>
        <taxon>Spirochaetaceae</taxon>
        <taxon>Entomospira</taxon>
    </lineage>
</organism>
<dbReference type="InterPro" id="IPR036220">
    <property type="entry name" value="UDP-Glc/GDP-Man_DH_C_sf"/>
</dbReference>
<keyword evidence="14" id="KW-1185">Reference proteome</keyword>
<dbReference type="InterPro" id="IPR017476">
    <property type="entry name" value="UDP-Glc/GDP-Man"/>
</dbReference>
<evidence type="ECO:0000256" key="8">
    <source>
        <dbReference type="PIRNR" id="PIRNR000124"/>
    </source>
</evidence>
<feature type="binding site" evidence="10">
    <location>
        <begin position="154"/>
        <end position="157"/>
    </location>
    <ligand>
        <name>substrate</name>
    </ligand>
</feature>
<keyword evidence="6 8" id="KW-0520">NAD</keyword>
<dbReference type="GO" id="GO:0000271">
    <property type="term" value="P:polysaccharide biosynthetic process"/>
    <property type="evidence" value="ECO:0007669"/>
    <property type="project" value="InterPro"/>
</dbReference>
<feature type="binding site" evidence="11">
    <location>
        <position position="332"/>
    </location>
    <ligand>
        <name>NAD(+)</name>
        <dbReference type="ChEBI" id="CHEBI:57540"/>
    </ligand>
</feature>
<dbReference type="PANTHER" id="PTHR43750:SF3">
    <property type="entry name" value="UDP-GLUCOSE 6-DEHYDROGENASE TUAD"/>
    <property type="match status" value="1"/>
</dbReference>
<feature type="binding site" evidence="11">
    <location>
        <position position="123"/>
    </location>
    <ligand>
        <name>NAD(+)</name>
        <dbReference type="ChEBI" id="CHEBI:57540"/>
    </ligand>
</feature>
<feature type="active site" description="Nucleophile" evidence="9">
    <location>
        <position position="265"/>
    </location>
</feature>
<reference evidence="13" key="1">
    <citation type="submission" date="2020-03" db="EMBL/GenBank/DDBJ databases">
        <title>Spirochaetal bacteria isolated from arthropods constitute a novel genus Entomospira genus novum within the order Spirochaetales.</title>
        <authorList>
            <person name="Grana-Miraglia L."/>
            <person name="Sikutova S."/>
            <person name="Fingerle V."/>
            <person name="Sing A."/>
            <person name="Castillo-Ramirez S."/>
            <person name="Margos G."/>
            <person name="Rudolf I."/>
        </authorList>
    </citation>
    <scope>NUCLEOTIDE SEQUENCE</scope>
    <source>
        <strain evidence="13">BR149</strain>
    </source>
</reference>
<dbReference type="InterPro" id="IPR014027">
    <property type="entry name" value="UDP-Glc/GDP-Man_DH_C"/>
</dbReference>
<dbReference type="PANTHER" id="PTHR43750">
    <property type="entry name" value="UDP-GLUCOSE 6-DEHYDROGENASE TUAD"/>
    <property type="match status" value="1"/>
</dbReference>
<dbReference type="InterPro" id="IPR008927">
    <property type="entry name" value="6-PGluconate_DH-like_C_sf"/>
</dbReference>
<dbReference type="SUPFAM" id="SSF51735">
    <property type="entry name" value="NAD(P)-binding Rossmann-fold domains"/>
    <property type="match status" value="1"/>
</dbReference>
<dbReference type="GO" id="GO:0003979">
    <property type="term" value="F:UDP-glucose 6-dehydrogenase activity"/>
    <property type="evidence" value="ECO:0007669"/>
    <property type="project" value="UniProtKB-EC"/>
</dbReference>
<dbReference type="EC" id="1.1.1.22" evidence="3 8"/>
<feature type="binding site" evidence="11">
    <location>
        <position position="35"/>
    </location>
    <ligand>
        <name>NAD(+)</name>
        <dbReference type="ChEBI" id="CHEBI:57540"/>
    </ligand>
</feature>
<dbReference type="PIRSF" id="PIRSF500134">
    <property type="entry name" value="UDPglc_DH_bac"/>
    <property type="match status" value="1"/>
</dbReference>
<evidence type="ECO:0000256" key="6">
    <source>
        <dbReference type="ARBA" id="ARBA00023027"/>
    </source>
</evidence>
<dbReference type="InterPro" id="IPR036291">
    <property type="entry name" value="NAD(P)-bd_dom_sf"/>
</dbReference>
<evidence type="ECO:0000256" key="1">
    <source>
        <dbReference type="ARBA" id="ARBA00004701"/>
    </source>
</evidence>
<dbReference type="SUPFAM" id="SSF48179">
    <property type="entry name" value="6-phosphogluconate dehydrogenase C-terminal domain-like"/>
    <property type="match status" value="1"/>
</dbReference>
<dbReference type="NCBIfam" id="TIGR03026">
    <property type="entry name" value="NDP-sugDHase"/>
    <property type="match status" value="1"/>
</dbReference>
<dbReference type="Pfam" id="PF03720">
    <property type="entry name" value="UDPG_MGDP_dh_C"/>
    <property type="match status" value="1"/>
</dbReference>
<keyword evidence="5 8" id="KW-0560">Oxidoreductase</keyword>
<comment type="caution">
    <text evidence="13">The sequence shown here is derived from an EMBL/GenBank/DDBJ whole genome shotgun (WGS) entry which is preliminary data.</text>
</comment>
<dbReference type="SMART" id="SM00984">
    <property type="entry name" value="UDPG_MGDP_dh_C"/>
    <property type="match status" value="1"/>
</dbReference>
<feature type="binding site" evidence="11">
    <location>
        <position position="30"/>
    </location>
    <ligand>
        <name>NAD(+)</name>
        <dbReference type="ChEBI" id="CHEBI:57540"/>
    </ligand>
</feature>
<name>A0A968GHV8_9SPIO</name>
<evidence type="ECO:0000313" key="13">
    <source>
        <dbReference type="EMBL" id="NIZ70126.1"/>
    </source>
</evidence>
<feature type="binding site" evidence="10">
    <location>
        <begin position="254"/>
        <end position="258"/>
    </location>
    <ligand>
        <name>substrate</name>
    </ligand>
</feature>
<feature type="binding site" evidence="11">
    <location>
        <position position="268"/>
    </location>
    <ligand>
        <name>NAD(+)</name>
        <dbReference type="ChEBI" id="CHEBI:57540"/>
    </ligand>
</feature>
<dbReference type="InterPro" id="IPR014026">
    <property type="entry name" value="UDP-Glc/GDP-Man_DH_dimer"/>
</dbReference>
<dbReference type="Gene3D" id="3.40.50.720">
    <property type="entry name" value="NAD(P)-binding Rossmann-like Domain"/>
    <property type="match status" value="2"/>
</dbReference>
<evidence type="ECO:0000313" key="14">
    <source>
        <dbReference type="Proteomes" id="UP000778951"/>
    </source>
</evidence>
<feature type="binding site" evidence="11">
    <location>
        <position position="157"/>
    </location>
    <ligand>
        <name>NAD(+)</name>
        <dbReference type="ChEBI" id="CHEBI:57540"/>
    </ligand>
</feature>
<feature type="domain" description="UDP-glucose/GDP-mannose dehydrogenase C-terminal" evidence="12">
    <location>
        <begin position="318"/>
        <end position="422"/>
    </location>
</feature>
<evidence type="ECO:0000256" key="10">
    <source>
        <dbReference type="PIRSR" id="PIRSR500134-2"/>
    </source>
</evidence>
<comment type="pathway">
    <text evidence="1">Nucleotide-sugar biosynthesis; UDP-alpha-D-glucuronate biosynthesis; UDP-alpha-D-glucuronate from UDP-alpha-D-glucose: step 1/1.</text>
</comment>
<sequence>MKITIYGAGYVGLIGAVALAKVGHDVLLLDVDSYKVAQIMQAISPIYEENLTQMLQEVLSAKRLHASTDVELGVAHSPLQMICVGTPTNSDGNANLTYVKSVVDAIVTHNHGKEKKIIIEKSTVPVGTHTLILQWIEAIGGDLDLYEVASNPEFLREGKALYDFMHPDRIVVGASSSWAHGLFSELYRPFTEQGAPLLFTQVASAELIKQAANSFLAMKISYANMLAEVSERVGADVGEVTQGIGLDRRIGAQFLQAGIGFGGSCFPKDVQAFIRTGEELGLNLGLLRETLQINARQRDRLMSKITQALGSLHDKRIALLGLAFKPDTDDVRETPALYLVRELLGRQASLNLYDPIAMPNFQKSFKASPTLHYASNLQDALNGVDAIIMLTAWEEFIHADYATLTKTMPTKFIFDARNALDANVLRKNGFVYYGMG</sequence>
<evidence type="ECO:0000256" key="9">
    <source>
        <dbReference type="PIRSR" id="PIRSR500134-1"/>
    </source>
</evidence>
<evidence type="ECO:0000256" key="11">
    <source>
        <dbReference type="PIRSR" id="PIRSR500134-3"/>
    </source>
</evidence>
<dbReference type="RefSeq" id="WP_167696377.1">
    <property type="nucleotide sequence ID" value="NZ_CP118182.1"/>
</dbReference>
<feature type="binding site" evidence="10">
    <location>
        <position position="262"/>
    </location>
    <ligand>
        <name>substrate</name>
    </ligand>
</feature>
<comment type="catalytic activity">
    <reaction evidence="7 8">
        <text>UDP-alpha-D-glucose + 2 NAD(+) + H2O = UDP-alpha-D-glucuronate + 2 NADH + 3 H(+)</text>
        <dbReference type="Rhea" id="RHEA:23596"/>
        <dbReference type="ChEBI" id="CHEBI:15377"/>
        <dbReference type="ChEBI" id="CHEBI:15378"/>
        <dbReference type="ChEBI" id="CHEBI:57540"/>
        <dbReference type="ChEBI" id="CHEBI:57945"/>
        <dbReference type="ChEBI" id="CHEBI:58052"/>
        <dbReference type="ChEBI" id="CHEBI:58885"/>
        <dbReference type="EC" id="1.1.1.22"/>
    </reaction>
</comment>
<dbReference type="InterPro" id="IPR001732">
    <property type="entry name" value="UDP-Glc/GDP-Man_DH_N"/>
</dbReference>
<evidence type="ECO:0000256" key="5">
    <source>
        <dbReference type="ARBA" id="ARBA00023002"/>
    </source>
</evidence>
<dbReference type="InterPro" id="IPR028357">
    <property type="entry name" value="UDPglc_DH_bac"/>
</dbReference>
<feature type="binding site" evidence="10">
    <location>
        <position position="209"/>
    </location>
    <ligand>
        <name>substrate</name>
    </ligand>
</feature>
<feature type="binding site" evidence="11">
    <location>
        <position position="86"/>
    </location>
    <ligand>
        <name>NAD(+)</name>
        <dbReference type="ChEBI" id="CHEBI:57540"/>
    </ligand>
</feature>
<dbReference type="AlphaFoldDB" id="A0A968GHV8"/>
<dbReference type="PIRSF" id="PIRSF000124">
    <property type="entry name" value="UDPglc_GDPman_dh"/>
    <property type="match status" value="1"/>
</dbReference>
<comment type="similarity">
    <text evidence="2 8">Belongs to the UDP-glucose/GDP-mannose dehydrogenase family.</text>
</comment>
<accession>A0A968GHV8</accession>
<dbReference type="Gene3D" id="1.20.5.100">
    <property type="entry name" value="Cytochrome c1, transmembrane anchor, C-terminal"/>
    <property type="match status" value="1"/>
</dbReference>
<dbReference type="GO" id="GO:0051287">
    <property type="term" value="F:NAD binding"/>
    <property type="evidence" value="ECO:0007669"/>
    <property type="project" value="InterPro"/>
</dbReference>
<evidence type="ECO:0000256" key="3">
    <source>
        <dbReference type="ARBA" id="ARBA00012954"/>
    </source>
</evidence>
<feature type="binding site" evidence="10">
    <location>
        <position position="325"/>
    </location>
    <ligand>
        <name>substrate</name>
    </ligand>
</feature>
<evidence type="ECO:0000259" key="12">
    <source>
        <dbReference type="SMART" id="SM00984"/>
    </source>
</evidence>
<evidence type="ECO:0000256" key="2">
    <source>
        <dbReference type="ARBA" id="ARBA00006601"/>
    </source>
</evidence>
<dbReference type="SUPFAM" id="SSF52413">
    <property type="entry name" value="UDP-glucose/GDP-mannose dehydrogenase C-terminal domain"/>
    <property type="match status" value="1"/>
</dbReference>